<evidence type="ECO:0000256" key="4">
    <source>
        <dbReference type="ARBA" id="ARBA00022989"/>
    </source>
</evidence>
<dbReference type="AlphaFoldDB" id="A0A6A6B7L3"/>
<feature type="transmembrane region" description="Helical" evidence="6">
    <location>
        <begin position="480"/>
        <end position="501"/>
    </location>
</feature>
<evidence type="ECO:0000313" key="7">
    <source>
        <dbReference type="EMBL" id="KAF2140050.1"/>
    </source>
</evidence>
<dbReference type="GO" id="GO:0022857">
    <property type="term" value="F:transmembrane transporter activity"/>
    <property type="evidence" value="ECO:0007669"/>
    <property type="project" value="InterPro"/>
</dbReference>
<dbReference type="GO" id="GO:0016020">
    <property type="term" value="C:membrane"/>
    <property type="evidence" value="ECO:0007669"/>
    <property type="project" value="UniProtKB-SubCell"/>
</dbReference>
<dbReference type="Pfam" id="PF13520">
    <property type="entry name" value="AA_permease_2"/>
    <property type="match status" value="1"/>
</dbReference>
<evidence type="ECO:0000256" key="2">
    <source>
        <dbReference type="ARBA" id="ARBA00022448"/>
    </source>
</evidence>
<dbReference type="EMBL" id="ML995491">
    <property type="protein sequence ID" value="KAF2140050.1"/>
    <property type="molecule type" value="Genomic_DNA"/>
</dbReference>
<feature type="transmembrane region" description="Helical" evidence="6">
    <location>
        <begin position="280"/>
        <end position="301"/>
    </location>
</feature>
<organism evidence="7 8">
    <name type="scientific">Aplosporella prunicola CBS 121167</name>
    <dbReference type="NCBI Taxonomy" id="1176127"/>
    <lineage>
        <taxon>Eukaryota</taxon>
        <taxon>Fungi</taxon>
        <taxon>Dikarya</taxon>
        <taxon>Ascomycota</taxon>
        <taxon>Pezizomycotina</taxon>
        <taxon>Dothideomycetes</taxon>
        <taxon>Dothideomycetes incertae sedis</taxon>
        <taxon>Botryosphaeriales</taxon>
        <taxon>Aplosporellaceae</taxon>
        <taxon>Aplosporella</taxon>
    </lineage>
</organism>
<dbReference type="PANTHER" id="PTHR45649">
    <property type="entry name" value="AMINO-ACID PERMEASE BAT1"/>
    <property type="match status" value="1"/>
</dbReference>
<dbReference type="PIRSF" id="PIRSF006060">
    <property type="entry name" value="AA_transporter"/>
    <property type="match status" value="1"/>
</dbReference>
<feature type="transmembrane region" description="Helical" evidence="6">
    <location>
        <begin position="410"/>
        <end position="431"/>
    </location>
</feature>
<keyword evidence="2" id="KW-0813">Transport</keyword>
<name>A0A6A6B7L3_9PEZI</name>
<evidence type="ECO:0000313" key="8">
    <source>
        <dbReference type="Proteomes" id="UP000799438"/>
    </source>
</evidence>
<feature type="transmembrane region" description="Helical" evidence="6">
    <location>
        <begin position="196"/>
        <end position="215"/>
    </location>
</feature>
<feature type="transmembrane region" description="Helical" evidence="6">
    <location>
        <begin position="169"/>
        <end position="190"/>
    </location>
</feature>
<feature type="transmembrane region" description="Helical" evidence="6">
    <location>
        <begin position="321"/>
        <end position="347"/>
    </location>
</feature>
<feature type="transmembrane region" description="Helical" evidence="6">
    <location>
        <begin position="451"/>
        <end position="474"/>
    </location>
</feature>
<reference evidence="7" key="1">
    <citation type="journal article" date="2020" name="Stud. Mycol.">
        <title>101 Dothideomycetes genomes: a test case for predicting lifestyles and emergence of pathogens.</title>
        <authorList>
            <person name="Haridas S."/>
            <person name="Albert R."/>
            <person name="Binder M."/>
            <person name="Bloem J."/>
            <person name="Labutti K."/>
            <person name="Salamov A."/>
            <person name="Andreopoulos B."/>
            <person name="Baker S."/>
            <person name="Barry K."/>
            <person name="Bills G."/>
            <person name="Bluhm B."/>
            <person name="Cannon C."/>
            <person name="Castanera R."/>
            <person name="Culley D."/>
            <person name="Daum C."/>
            <person name="Ezra D."/>
            <person name="Gonzalez J."/>
            <person name="Henrissat B."/>
            <person name="Kuo A."/>
            <person name="Liang C."/>
            <person name="Lipzen A."/>
            <person name="Lutzoni F."/>
            <person name="Magnuson J."/>
            <person name="Mondo S."/>
            <person name="Nolan M."/>
            <person name="Ohm R."/>
            <person name="Pangilinan J."/>
            <person name="Park H.-J."/>
            <person name="Ramirez L."/>
            <person name="Alfaro M."/>
            <person name="Sun H."/>
            <person name="Tritt A."/>
            <person name="Yoshinaga Y."/>
            <person name="Zwiers L.-H."/>
            <person name="Turgeon B."/>
            <person name="Goodwin S."/>
            <person name="Spatafora J."/>
            <person name="Crous P."/>
            <person name="Grigoriev I."/>
        </authorList>
    </citation>
    <scope>NUCLEOTIDE SEQUENCE</scope>
    <source>
        <strain evidence="7">CBS 121167</strain>
    </source>
</reference>
<comment type="subcellular location">
    <subcellularLocation>
        <location evidence="1">Membrane</location>
        <topology evidence="1">Multi-pass membrane protein</topology>
    </subcellularLocation>
</comment>
<feature type="transmembrane region" description="Helical" evidence="6">
    <location>
        <begin position="384"/>
        <end position="404"/>
    </location>
</feature>
<keyword evidence="5 6" id="KW-0472">Membrane</keyword>
<evidence type="ECO:0008006" key="9">
    <source>
        <dbReference type="Google" id="ProtNLM"/>
    </source>
</evidence>
<feature type="transmembrane region" description="Helical" evidence="6">
    <location>
        <begin position="76"/>
        <end position="101"/>
    </location>
</feature>
<feature type="transmembrane region" description="Helical" evidence="6">
    <location>
        <begin position="43"/>
        <end position="69"/>
    </location>
</feature>
<dbReference type="InterPro" id="IPR002293">
    <property type="entry name" value="AA/rel_permease1"/>
</dbReference>
<dbReference type="Gene3D" id="1.20.1740.10">
    <property type="entry name" value="Amino acid/polyamine transporter I"/>
    <property type="match status" value="1"/>
</dbReference>
<sequence>MDTKAKDDDVSVVKAPQYAPEEGEVTAVNASGHVQELDRNFNILSACAVGICTGNTWAALGGSIVVSLYNGGSPGVLYELIAASFFYWLIAACIAELASAIPSSAGVYHWASITAGPKYGRVVGYFAGWWNFFAWIFGAASQSSILANLILAMYGLYHPEYVPQAWHTFVTYIIVTWLCCATVLFCNQALPALGQLGLFLILGGVFLSILVCAIMPGTSGRGYASDGFVWREWRNQTGYTSDGFVFVAGMLNASFAVGTPDCVAHLAEEIPQPRSNVPKAIAAQMTVGLATAFCYLVAIFYSINDFEALLNNTYTNPLAAVYLQATGSRAGACGLLAVVFLATVYPCMGTYITSGRMLWTLARDGAAPFSATLSHISDRHKNPFAATVVCGIACTILGAIYVGSTTAFNAFVGSFVVLSSSSYLAAILPNLLTSRRYVTPGPFSVSGRKGLFLMAVSCAYIAVFVVIFCFPATMPVTPQNMNYSCLITGGLTIFVAMWWLWIRGRGYVGPEALLDGGS</sequence>
<keyword evidence="4 6" id="KW-1133">Transmembrane helix</keyword>
<dbReference type="OrthoDB" id="3900342at2759"/>
<evidence type="ECO:0000256" key="5">
    <source>
        <dbReference type="ARBA" id="ARBA00023136"/>
    </source>
</evidence>
<feature type="transmembrane region" description="Helical" evidence="6">
    <location>
        <begin position="132"/>
        <end position="157"/>
    </location>
</feature>
<gene>
    <name evidence="7" type="ORF">K452DRAFT_231526</name>
</gene>
<evidence type="ECO:0000256" key="6">
    <source>
        <dbReference type="SAM" id="Phobius"/>
    </source>
</evidence>
<evidence type="ECO:0000256" key="1">
    <source>
        <dbReference type="ARBA" id="ARBA00004141"/>
    </source>
</evidence>
<dbReference type="GeneID" id="54294665"/>
<evidence type="ECO:0000256" key="3">
    <source>
        <dbReference type="ARBA" id="ARBA00022692"/>
    </source>
</evidence>
<keyword evidence="8" id="KW-1185">Reference proteome</keyword>
<dbReference type="PANTHER" id="PTHR45649:SF27">
    <property type="entry name" value="CHOLINE TRANSPORTER (EUROFUNG)"/>
    <property type="match status" value="1"/>
</dbReference>
<keyword evidence="3 6" id="KW-0812">Transmembrane</keyword>
<proteinExistence type="predicted"/>
<dbReference type="Proteomes" id="UP000799438">
    <property type="component" value="Unassembled WGS sequence"/>
</dbReference>
<dbReference type="RefSeq" id="XP_033395763.1">
    <property type="nucleotide sequence ID" value="XM_033537169.1"/>
</dbReference>
<protein>
    <recommendedName>
        <fullName evidence="9">Amino acid permease/ SLC12A domain-containing protein</fullName>
    </recommendedName>
</protein>
<accession>A0A6A6B7L3</accession>